<name>A0A7W6PRF9_9HYPH</name>
<evidence type="ECO:0000313" key="4">
    <source>
        <dbReference type="Proteomes" id="UP000519897"/>
    </source>
</evidence>
<dbReference type="AlphaFoldDB" id="A0A7W6PRF9"/>
<dbReference type="RefSeq" id="WP_165131077.1">
    <property type="nucleotide sequence ID" value="NZ_CP049249.1"/>
</dbReference>
<evidence type="ECO:0000313" key="3">
    <source>
        <dbReference type="EMBL" id="MBB4145150.1"/>
    </source>
</evidence>
<dbReference type="InterPro" id="IPR012223">
    <property type="entry name" value="TEII"/>
</dbReference>
<evidence type="ECO:0000259" key="2">
    <source>
        <dbReference type="Pfam" id="PF00975"/>
    </source>
</evidence>
<comment type="similarity">
    <text evidence="1">Belongs to the thioesterase family.</text>
</comment>
<comment type="caution">
    <text evidence="3">The sequence shown here is derived from an EMBL/GenBank/DDBJ whole genome shotgun (WGS) entry which is preliminary data.</text>
</comment>
<dbReference type="GO" id="GO:0016297">
    <property type="term" value="F:fatty acyl-[ACP] hydrolase activity"/>
    <property type="evidence" value="ECO:0007669"/>
    <property type="project" value="UniProtKB-EC"/>
</dbReference>
<dbReference type="GO" id="GO:0008610">
    <property type="term" value="P:lipid biosynthetic process"/>
    <property type="evidence" value="ECO:0007669"/>
    <property type="project" value="TreeGrafter"/>
</dbReference>
<dbReference type="Pfam" id="PF00975">
    <property type="entry name" value="Thioesterase"/>
    <property type="match status" value="1"/>
</dbReference>
<dbReference type="InterPro" id="IPR001031">
    <property type="entry name" value="Thioesterase"/>
</dbReference>
<evidence type="ECO:0000256" key="1">
    <source>
        <dbReference type="ARBA" id="ARBA00007169"/>
    </source>
</evidence>
<dbReference type="PANTHER" id="PTHR11487">
    <property type="entry name" value="THIOESTERASE"/>
    <property type="match status" value="1"/>
</dbReference>
<organism evidence="3 4">
    <name type="scientific">Rhizobium rhizoryzae</name>
    <dbReference type="NCBI Taxonomy" id="451876"/>
    <lineage>
        <taxon>Bacteria</taxon>
        <taxon>Pseudomonadati</taxon>
        <taxon>Pseudomonadota</taxon>
        <taxon>Alphaproteobacteria</taxon>
        <taxon>Hyphomicrobiales</taxon>
        <taxon>Rhizobiaceae</taxon>
        <taxon>Rhizobium/Agrobacterium group</taxon>
        <taxon>Rhizobium</taxon>
    </lineage>
</organism>
<sequence length="266" mass="29622">MQHSSLSSPWLPYGVANHARAQTCMVLFHHAGGGANFFRSWPDHDALRGIDVYRMEMPGRGSRFRDPPQSNVEDLLAGFAPVLTKLADLYANVVLFGHSLGSLLAFEAARHLQTINRQPQALIVSARRAPHLPTPQPWRHQMNDRALTEELRGLGGTQEEVLANEELLQLFLPMIRADFQLTETYRYARDMKILSPVFALRGSADREVSDADILAWGEIAAGLFESKTYAGDHFYLNEPANLRQLLGDIVRFLPRAAPSLPVGGTI</sequence>
<dbReference type="EMBL" id="JACIEC010000005">
    <property type="protein sequence ID" value="MBB4145150.1"/>
    <property type="molecule type" value="Genomic_DNA"/>
</dbReference>
<reference evidence="3 4" key="1">
    <citation type="submission" date="2020-08" db="EMBL/GenBank/DDBJ databases">
        <title>Genomic Encyclopedia of Type Strains, Phase IV (KMG-IV): sequencing the most valuable type-strain genomes for metagenomic binning, comparative biology and taxonomic classification.</title>
        <authorList>
            <person name="Goeker M."/>
        </authorList>
    </citation>
    <scope>NUCLEOTIDE SEQUENCE [LARGE SCALE GENOMIC DNA]</scope>
    <source>
        <strain evidence="3 4">DSM 29514</strain>
    </source>
</reference>
<keyword evidence="4" id="KW-1185">Reference proteome</keyword>
<dbReference type="Proteomes" id="UP000519897">
    <property type="component" value="Unassembled WGS sequence"/>
</dbReference>
<protein>
    <submittedName>
        <fullName evidence="3">Medium-chain acyl-[acyl-carrier-protein] hydrolase</fullName>
        <ecNumber evidence="3">3.1.2.21</ecNumber>
    </submittedName>
</protein>
<feature type="domain" description="Thioesterase" evidence="2">
    <location>
        <begin position="26"/>
        <end position="250"/>
    </location>
</feature>
<proteinExistence type="inferred from homology"/>
<dbReference type="SUPFAM" id="SSF53474">
    <property type="entry name" value="alpha/beta-Hydrolases"/>
    <property type="match status" value="1"/>
</dbReference>
<dbReference type="Gene3D" id="3.40.50.1820">
    <property type="entry name" value="alpha/beta hydrolase"/>
    <property type="match status" value="1"/>
</dbReference>
<dbReference type="PANTHER" id="PTHR11487:SF0">
    <property type="entry name" value="S-ACYL FATTY ACID SYNTHASE THIOESTERASE, MEDIUM CHAIN"/>
    <property type="match status" value="1"/>
</dbReference>
<dbReference type="EC" id="3.1.2.21" evidence="3"/>
<dbReference type="InterPro" id="IPR029058">
    <property type="entry name" value="AB_hydrolase_fold"/>
</dbReference>
<gene>
    <name evidence="3" type="ORF">GGQ72_003712</name>
</gene>
<accession>A0A7W6PRF9</accession>
<keyword evidence="3" id="KW-0378">Hydrolase</keyword>